<dbReference type="SUPFAM" id="SSF53474">
    <property type="entry name" value="alpha/beta-Hydrolases"/>
    <property type="match status" value="1"/>
</dbReference>
<dbReference type="Proteomes" id="UP000637628">
    <property type="component" value="Unassembled WGS sequence"/>
</dbReference>
<feature type="region of interest" description="Disordered" evidence="1">
    <location>
        <begin position="64"/>
        <end position="92"/>
    </location>
</feature>
<accession>A0ABQ3YN20</accession>
<organism evidence="3 4">
    <name type="scientific">Paractinoplanes durhamensis</name>
    <dbReference type="NCBI Taxonomy" id="113563"/>
    <lineage>
        <taxon>Bacteria</taxon>
        <taxon>Bacillati</taxon>
        <taxon>Actinomycetota</taxon>
        <taxon>Actinomycetes</taxon>
        <taxon>Micromonosporales</taxon>
        <taxon>Micromonosporaceae</taxon>
        <taxon>Paractinoplanes</taxon>
    </lineage>
</organism>
<feature type="compositionally biased region" description="Low complexity" evidence="1">
    <location>
        <begin position="78"/>
        <end position="88"/>
    </location>
</feature>
<evidence type="ECO:0000256" key="1">
    <source>
        <dbReference type="SAM" id="MobiDB-lite"/>
    </source>
</evidence>
<dbReference type="InterPro" id="IPR029058">
    <property type="entry name" value="AB_hydrolase_fold"/>
</dbReference>
<evidence type="ECO:0000313" key="4">
    <source>
        <dbReference type="Proteomes" id="UP000637628"/>
    </source>
</evidence>
<dbReference type="PANTHER" id="PTHR48098:SF1">
    <property type="entry name" value="DIACYLGLYCEROL ACYLTRANSFERASE_MYCOLYLTRANSFERASE AG85A"/>
    <property type="match status" value="1"/>
</dbReference>
<dbReference type="InterPro" id="IPR050583">
    <property type="entry name" value="Mycobacterial_A85_antigen"/>
</dbReference>
<evidence type="ECO:0000313" key="3">
    <source>
        <dbReference type="EMBL" id="GID98975.1"/>
    </source>
</evidence>
<evidence type="ECO:0000256" key="2">
    <source>
        <dbReference type="SAM" id="Phobius"/>
    </source>
</evidence>
<keyword evidence="2" id="KW-0472">Membrane</keyword>
<name>A0ABQ3YN20_9ACTN</name>
<dbReference type="Gene3D" id="3.40.50.1820">
    <property type="entry name" value="alpha/beta hydrolase"/>
    <property type="match status" value="1"/>
</dbReference>
<dbReference type="RefSeq" id="WP_203724397.1">
    <property type="nucleotide sequence ID" value="NZ_BAAATX010000052.1"/>
</dbReference>
<dbReference type="Pfam" id="PF00756">
    <property type="entry name" value="Esterase"/>
    <property type="match status" value="1"/>
</dbReference>
<dbReference type="InterPro" id="IPR000801">
    <property type="entry name" value="Esterase-like"/>
</dbReference>
<dbReference type="PANTHER" id="PTHR48098">
    <property type="entry name" value="ENTEROCHELIN ESTERASE-RELATED"/>
    <property type="match status" value="1"/>
</dbReference>
<keyword evidence="2" id="KW-1133">Transmembrane helix</keyword>
<feature type="transmembrane region" description="Helical" evidence="2">
    <location>
        <begin position="6"/>
        <end position="25"/>
    </location>
</feature>
<keyword evidence="4" id="KW-1185">Reference proteome</keyword>
<protein>
    <submittedName>
        <fullName evidence="3">Esterase</fullName>
    </submittedName>
</protein>
<gene>
    <name evidence="3" type="ORF">Adu01nite_03260</name>
</gene>
<proteinExistence type="predicted"/>
<feature type="transmembrane region" description="Helical" evidence="2">
    <location>
        <begin position="32"/>
        <end position="52"/>
    </location>
</feature>
<sequence>MRIDGPWTVAVSLLVVLAATAGLALWWDRARLLGRAALIVTVVLGVVAASAVEVNRLTETYPSWSALTGDEPEPPAPEQATPETTAEPGKGRLVTYQVPGPASGMNMPMTVYLPAAYFTPPDRDLDFPVIEALHGYPGTPQSWIRRIDIAGRLDREIAAGRMAPTVVLLPYQTPDRLLDTECTNMVGGPQSETYLTKDVPDWARAHLHVRRDRAGWALTGYSAGAFCAMNLLLKHPDQYAAAASLSGYADPGIKVGDHSEKTTNNIAWRLSHLPRPSVAMWVGWADDDVDARDGSRRIVELAKPPLSVVSAVVPHGGHSHAVWRQMDGPAFDWLSAHLARPARCTADSKR</sequence>
<dbReference type="EMBL" id="BOML01000003">
    <property type="protein sequence ID" value="GID98975.1"/>
    <property type="molecule type" value="Genomic_DNA"/>
</dbReference>
<reference evidence="3 4" key="1">
    <citation type="submission" date="2021-01" db="EMBL/GenBank/DDBJ databases">
        <title>Whole genome shotgun sequence of Actinoplanes durhamensis NBRC 14914.</title>
        <authorList>
            <person name="Komaki H."/>
            <person name="Tamura T."/>
        </authorList>
    </citation>
    <scope>NUCLEOTIDE SEQUENCE [LARGE SCALE GENOMIC DNA]</scope>
    <source>
        <strain evidence="3 4">NBRC 14914</strain>
    </source>
</reference>
<keyword evidence="2" id="KW-0812">Transmembrane</keyword>
<comment type="caution">
    <text evidence="3">The sequence shown here is derived from an EMBL/GenBank/DDBJ whole genome shotgun (WGS) entry which is preliminary data.</text>
</comment>